<accession>A0A7V1GED5</accession>
<evidence type="ECO:0000256" key="3">
    <source>
        <dbReference type="ARBA" id="ARBA00029447"/>
    </source>
</evidence>
<evidence type="ECO:0000256" key="1">
    <source>
        <dbReference type="ARBA" id="ARBA00004370"/>
    </source>
</evidence>
<reference evidence="9" key="1">
    <citation type="journal article" date="2020" name="mSystems">
        <title>Genome- and Community-Level Interaction Insights into Carbon Utilization and Element Cycling Functions of Hydrothermarchaeota in Hydrothermal Sediment.</title>
        <authorList>
            <person name="Zhou Z."/>
            <person name="Liu Y."/>
            <person name="Xu W."/>
            <person name="Pan J."/>
            <person name="Luo Z.H."/>
            <person name="Li M."/>
        </authorList>
    </citation>
    <scope>NUCLEOTIDE SEQUENCE [LARGE SCALE GENOMIC DNA]</scope>
    <source>
        <strain evidence="9">HyVt-346</strain>
    </source>
</reference>
<dbReference type="InterPro" id="IPR003660">
    <property type="entry name" value="HAMP_dom"/>
</dbReference>
<evidence type="ECO:0000256" key="4">
    <source>
        <dbReference type="PROSITE-ProRule" id="PRU00284"/>
    </source>
</evidence>
<dbReference type="Pfam" id="PF00672">
    <property type="entry name" value="HAMP"/>
    <property type="match status" value="1"/>
</dbReference>
<feature type="transmembrane region" description="Helical" evidence="6">
    <location>
        <begin position="351"/>
        <end position="374"/>
    </location>
</feature>
<feature type="coiled-coil region" evidence="5">
    <location>
        <begin position="505"/>
        <end position="532"/>
    </location>
</feature>
<name>A0A7V1GED5_9GAMM</name>
<dbReference type="PROSITE" id="PS50111">
    <property type="entry name" value="CHEMOTAXIS_TRANSDUC_2"/>
    <property type="match status" value="1"/>
</dbReference>
<dbReference type="CDD" id="cd12913">
    <property type="entry name" value="PDC1_MCP_like"/>
    <property type="match status" value="1"/>
</dbReference>
<feature type="domain" description="Methyl-accepting transducer" evidence="7">
    <location>
        <begin position="434"/>
        <end position="670"/>
    </location>
</feature>
<dbReference type="EMBL" id="DRGM01000082">
    <property type="protein sequence ID" value="HEA16374.1"/>
    <property type="molecule type" value="Genomic_DNA"/>
</dbReference>
<keyword evidence="5" id="KW-0175">Coiled coil</keyword>
<evidence type="ECO:0000259" key="8">
    <source>
        <dbReference type="PROSITE" id="PS50885"/>
    </source>
</evidence>
<dbReference type="CDD" id="cd11386">
    <property type="entry name" value="MCP_signal"/>
    <property type="match status" value="1"/>
</dbReference>
<dbReference type="PANTHER" id="PTHR32089">
    <property type="entry name" value="METHYL-ACCEPTING CHEMOTAXIS PROTEIN MCPB"/>
    <property type="match status" value="1"/>
</dbReference>
<feature type="transmembrane region" description="Helical" evidence="6">
    <location>
        <begin position="12"/>
        <end position="33"/>
    </location>
</feature>
<dbReference type="AlphaFoldDB" id="A0A7V1GED5"/>
<evidence type="ECO:0000256" key="5">
    <source>
        <dbReference type="SAM" id="Coils"/>
    </source>
</evidence>
<dbReference type="Proteomes" id="UP000886188">
    <property type="component" value="Unassembled WGS sequence"/>
</dbReference>
<protein>
    <submittedName>
        <fullName evidence="9">Methyl-accepting chemotaxis protein</fullName>
    </submittedName>
</protein>
<comment type="caution">
    <text evidence="9">The sequence shown here is derived from an EMBL/GenBank/DDBJ whole genome shotgun (WGS) entry which is preliminary data.</text>
</comment>
<dbReference type="Pfam" id="PF00015">
    <property type="entry name" value="MCPsignal"/>
    <property type="match status" value="1"/>
</dbReference>
<dbReference type="GO" id="GO:0007165">
    <property type="term" value="P:signal transduction"/>
    <property type="evidence" value="ECO:0007669"/>
    <property type="project" value="UniProtKB-KW"/>
</dbReference>
<feature type="domain" description="HAMP" evidence="8">
    <location>
        <begin position="375"/>
        <end position="429"/>
    </location>
</feature>
<keyword evidence="6" id="KW-0812">Transmembrane</keyword>
<dbReference type="PANTHER" id="PTHR32089:SF117">
    <property type="entry name" value="METHYL ACCEPTING SENSORY TRANSDUCER WITH CACHE_1 SMALL MOLECULE BINDING DOMAIN"/>
    <property type="match status" value="1"/>
</dbReference>
<dbReference type="CDD" id="cd06225">
    <property type="entry name" value="HAMP"/>
    <property type="match status" value="1"/>
</dbReference>
<sequence>MRQLALAKKLLWLTLGSIFLTVLVLSSVLWWQLSSSNKVLSVQAEKLIVAEVEDKLVTNAAAYGEKIAGFINEAYRVPFSLAATLGSQTAADSLTRESVEQLNRSIIVGNSLLSSIYSQFEANGFDGEDQQYMNGYAHSVADQGTLEIYFTRSREGVIEQQVVEDAAEKYVTTLNEFGQREAEWYLCAKDNQKPCIMEPYLYEISPGYSEMMTSLTVPILRDGKFIGLSGVDITLPVFQTMTEQLSKELYNGQARVTLLSSLDLIVGSSHYKEKLGRPLKEAVPAAIFDHYSSLNKQVSVQKVNSEYLVNYPIDIKLAGKKWTLLVEVPAVLALQGPQALSASMQDNANTLGGLILISGLVIAGAAFIIMTLVVKSIVAPLQQIQQRVDNLASSEGDLTQTLSVDSHAELIALAVGFNAFLEKLRDLIAQLKDVSGQTKQQAQIAAHVAVETKQNVQAQFQEIESVVTAMNEMSATALEVARASEQSAQQADEINTLVVRSETSLSSAVSQVKTMSEEIKQANQAVEKVAARSNDITQILDVIRTISEQTNLLALNAAIEAARAGEQGRGFAVVADEVRALASKTRASTDDISGLIDNLQLEVGNASKVIEQGVVRAQTAVDETTVAFDALHSVVVKVEEITNQITQIATAAEEQSSVTEEINRNLTLISDAASQLAELSTQAGDGSQMLNQLVAQQDDELNKLKT</sequence>
<dbReference type="PROSITE" id="PS50885">
    <property type="entry name" value="HAMP"/>
    <property type="match status" value="1"/>
</dbReference>
<dbReference type="GO" id="GO:0006935">
    <property type="term" value="P:chemotaxis"/>
    <property type="evidence" value="ECO:0007669"/>
    <property type="project" value="UniProtKB-ARBA"/>
</dbReference>
<keyword evidence="2 4" id="KW-0807">Transducer</keyword>
<dbReference type="Gene3D" id="1.10.287.950">
    <property type="entry name" value="Methyl-accepting chemotaxis protein"/>
    <property type="match status" value="1"/>
</dbReference>
<organism evidence="9">
    <name type="scientific">Pseudoalteromonas prydzensis</name>
    <dbReference type="NCBI Taxonomy" id="182141"/>
    <lineage>
        <taxon>Bacteria</taxon>
        <taxon>Pseudomonadati</taxon>
        <taxon>Pseudomonadota</taxon>
        <taxon>Gammaproteobacteria</taxon>
        <taxon>Alteromonadales</taxon>
        <taxon>Pseudoalteromonadaceae</taxon>
        <taxon>Pseudoalteromonas</taxon>
    </lineage>
</organism>
<dbReference type="GO" id="GO:0016020">
    <property type="term" value="C:membrane"/>
    <property type="evidence" value="ECO:0007669"/>
    <property type="project" value="UniProtKB-SubCell"/>
</dbReference>
<dbReference type="InterPro" id="IPR004089">
    <property type="entry name" value="MCPsignal_dom"/>
</dbReference>
<dbReference type="SUPFAM" id="SSF58104">
    <property type="entry name" value="Methyl-accepting chemotaxis protein (MCP) signaling domain"/>
    <property type="match status" value="1"/>
</dbReference>
<gene>
    <name evidence="9" type="ORF">ENH88_08000</name>
</gene>
<evidence type="ECO:0000256" key="6">
    <source>
        <dbReference type="SAM" id="Phobius"/>
    </source>
</evidence>
<dbReference type="SMART" id="SM00304">
    <property type="entry name" value="HAMP"/>
    <property type="match status" value="1"/>
</dbReference>
<evidence type="ECO:0000259" key="7">
    <source>
        <dbReference type="PROSITE" id="PS50111"/>
    </source>
</evidence>
<keyword evidence="6" id="KW-0472">Membrane</keyword>
<comment type="similarity">
    <text evidence="3">Belongs to the methyl-accepting chemotaxis (MCP) protein family.</text>
</comment>
<evidence type="ECO:0000256" key="2">
    <source>
        <dbReference type="ARBA" id="ARBA00023224"/>
    </source>
</evidence>
<dbReference type="RefSeq" id="WP_304181451.1">
    <property type="nucleotide sequence ID" value="NZ_DRGM01000082.1"/>
</dbReference>
<evidence type="ECO:0000313" key="9">
    <source>
        <dbReference type="EMBL" id="HEA16374.1"/>
    </source>
</evidence>
<proteinExistence type="inferred from homology"/>
<dbReference type="SMART" id="SM00283">
    <property type="entry name" value="MA"/>
    <property type="match status" value="1"/>
</dbReference>
<comment type="subcellular location">
    <subcellularLocation>
        <location evidence="1">Membrane</location>
    </subcellularLocation>
</comment>
<dbReference type="Gene3D" id="3.30.450.20">
    <property type="entry name" value="PAS domain"/>
    <property type="match status" value="1"/>
</dbReference>
<keyword evidence="6" id="KW-1133">Transmembrane helix</keyword>
<dbReference type="FunFam" id="1.10.287.950:FF:000001">
    <property type="entry name" value="Methyl-accepting chemotaxis sensory transducer"/>
    <property type="match status" value="1"/>
</dbReference>